<dbReference type="SUPFAM" id="SSF52096">
    <property type="entry name" value="ClpP/crotonase"/>
    <property type="match status" value="1"/>
</dbReference>
<protein>
    <recommendedName>
        <fullName evidence="2">3-hydroxyisobutyryl-CoA hydrolase</fullName>
        <ecNumber evidence="2">3.1.2.4</ecNumber>
    </recommendedName>
</protein>
<proteinExistence type="predicted"/>
<dbReference type="CDD" id="cd06558">
    <property type="entry name" value="crotonase-like"/>
    <property type="match status" value="1"/>
</dbReference>
<dbReference type="Pfam" id="PF16113">
    <property type="entry name" value="ECH_2"/>
    <property type="match status" value="1"/>
</dbReference>
<accession>A0A3A5H5S3</accession>
<sequence>MTTPSADVRITRTGRVGRIVLTRDHALNALTLDMVETIRAALDGWAGQDLRAVTIESTSERAFCAGGDIRQVRQDVLDGNPDAAHRFFSTEYAVNLLLGSYPVPVVALIDGICMGGGLGLSVHGAFHVVTENAVFAMPETQIGFFPDVGGSHFLPRLPGEVGRYLALTGARFGAADAMAIGMATHSCEREVLGTIPDLLAEHDAPIDSLLRELAPADLGPSPIAEHRDAIAHCFAPSALDGPDGIRERLRQVGGGWAEEALAMLDNASPASLAVTLDLLARGRELSLADCLDMELAAADRVITSPDFIEGVRAALVDKDRQPRWTS</sequence>
<name>A0A3A5H5S3_9ACTN</name>
<reference evidence="6" key="1">
    <citation type="submission" date="2018-09" db="EMBL/GenBank/DDBJ databases">
        <authorList>
            <person name="Zhu H."/>
        </authorList>
    </citation>
    <scope>NUCLEOTIDE SEQUENCE [LARGE SCALE GENOMIC DNA]</scope>
    <source>
        <strain evidence="6">K1W22B-1</strain>
    </source>
</reference>
<dbReference type="PANTHER" id="PTHR43176">
    <property type="entry name" value="3-HYDROXYISOBUTYRYL-COA HYDROLASE-RELATED"/>
    <property type="match status" value="1"/>
</dbReference>
<keyword evidence="3" id="KW-0378">Hydrolase</keyword>
<dbReference type="OrthoDB" id="9790967at2"/>
<dbReference type="PANTHER" id="PTHR43176:SF3">
    <property type="entry name" value="3-HYDROXYISOBUTYRYL-COA HYDROLASE, MITOCHONDRIAL"/>
    <property type="match status" value="1"/>
</dbReference>
<evidence type="ECO:0000259" key="4">
    <source>
        <dbReference type="Pfam" id="PF16113"/>
    </source>
</evidence>
<dbReference type="EC" id="3.1.2.4" evidence="2"/>
<comment type="caution">
    <text evidence="5">The sequence shown here is derived from an EMBL/GenBank/DDBJ whole genome shotgun (WGS) entry which is preliminary data.</text>
</comment>
<dbReference type="Gene3D" id="3.90.226.10">
    <property type="entry name" value="2-enoyl-CoA Hydratase, Chain A, domain 1"/>
    <property type="match status" value="1"/>
</dbReference>
<dbReference type="GO" id="GO:0006574">
    <property type="term" value="P:L-valine catabolic process"/>
    <property type="evidence" value="ECO:0007669"/>
    <property type="project" value="TreeGrafter"/>
</dbReference>
<keyword evidence="6" id="KW-1185">Reference proteome</keyword>
<dbReference type="InterPro" id="IPR029045">
    <property type="entry name" value="ClpP/crotonase-like_dom_sf"/>
</dbReference>
<gene>
    <name evidence="5" type="ORF">D4739_06415</name>
</gene>
<organism evidence="5 6">
    <name type="scientific">Nocardioides cavernaquae</name>
    <dbReference type="NCBI Taxonomy" id="2321396"/>
    <lineage>
        <taxon>Bacteria</taxon>
        <taxon>Bacillati</taxon>
        <taxon>Actinomycetota</taxon>
        <taxon>Actinomycetes</taxon>
        <taxon>Propionibacteriales</taxon>
        <taxon>Nocardioidaceae</taxon>
        <taxon>Nocardioides</taxon>
    </lineage>
</organism>
<comment type="catalytic activity">
    <reaction evidence="1">
        <text>3-hydroxy-2-methylpropanoyl-CoA + H2O = 3-hydroxy-2-methylpropanoate + CoA + H(+)</text>
        <dbReference type="Rhea" id="RHEA:20888"/>
        <dbReference type="ChEBI" id="CHEBI:11805"/>
        <dbReference type="ChEBI" id="CHEBI:15377"/>
        <dbReference type="ChEBI" id="CHEBI:15378"/>
        <dbReference type="ChEBI" id="CHEBI:57287"/>
        <dbReference type="ChEBI" id="CHEBI:57340"/>
        <dbReference type="EC" id="3.1.2.4"/>
    </reaction>
</comment>
<keyword evidence="5" id="KW-0413">Isomerase</keyword>
<evidence type="ECO:0000313" key="6">
    <source>
        <dbReference type="Proteomes" id="UP000276542"/>
    </source>
</evidence>
<evidence type="ECO:0000256" key="3">
    <source>
        <dbReference type="ARBA" id="ARBA00022801"/>
    </source>
</evidence>
<dbReference type="RefSeq" id="WP_120059791.1">
    <property type="nucleotide sequence ID" value="NZ_QYRP01000002.1"/>
</dbReference>
<dbReference type="GO" id="GO:0016853">
    <property type="term" value="F:isomerase activity"/>
    <property type="evidence" value="ECO:0007669"/>
    <property type="project" value="UniProtKB-KW"/>
</dbReference>
<dbReference type="GO" id="GO:0003860">
    <property type="term" value="F:3-hydroxyisobutyryl-CoA hydrolase activity"/>
    <property type="evidence" value="ECO:0007669"/>
    <property type="project" value="UniProtKB-EC"/>
</dbReference>
<dbReference type="AlphaFoldDB" id="A0A3A5H5S3"/>
<dbReference type="InterPro" id="IPR032259">
    <property type="entry name" value="HIBYL-CoA-H"/>
</dbReference>
<dbReference type="EMBL" id="QYRP01000002">
    <property type="protein sequence ID" value="RJS45892.1"/>
    <property type="molecule type" value="Genomic_DNA"/>
</dbReference>
<feature type="domain" description="Enoyl-CoA hydratase/isomerase" evidence="4">
    <location>
        <begin position="16"/>
        <end position="325"/>
    </location>
</feature>
<dbReference type="NCBIfam" id="NF004127">
    <property type="entry name" value="PRK05617.1"/>
    <property type="match status" value="1"/>
</dbReference>
<dbReference type="InterPro" id="IPR045004">
    <property type="entry name" value="ECH_dom"/>
</dbReference>
<evidence type="ECO:0000256" key="1">
    <source>
        <dbReference type="ARBA" id="ARBA00001709"/>
    </source>
</evidence>
<evidence type="ECO:0000256" key="2">
    <source>
        <dbReference type="ARBA" id="ARBA00011915"/>
    </source>
</evidence>
<dbReference type="Proteomes" id="UP000276542">
    <property type="component" value="Unassembled WGS sequence"/>
</dbReference>
<evidence type="ECO:0000313" key="5">
    <source>
        <dbReference type="EMBL" id="RJS45892.1"/>
    </source>
</evidence>